<evidence type="ECO:0000313" key="2">
    <source>
        <dbReference type="EMBL" id="WOG91939.1"/>
    </source>
</evidence>
<protein>
    <submittedName>
        <fullName evidence="2">Uncharacterized protein</fullName>
    </submittedName>
</protein>
<proteinExistence type="predicted"/>
<dbReference type="AlphaFoldDB" id="A0AAF0WLR9"/>
<reference evidence="2" key="2">
    <citation type="submission" date="2022-03" db="EMBL/GenBank/DDBJ databases">
        <title>Draft title - Genomic analysis of global carrot germplasm unveils the trajectory of domestication and the origin of high carotenoid orange carrot.</title>
        <authorList>
            <person name="Iorizzo M."/>
            <person name="Ellison S."/>
            <person name="Senalik D."/>
            <person name="Macko-Podgorni A."/>
            <person name="Grzebelus D."/>
            <person name="Bostan H."/>
            <person name="Rolling W."/>
            <person name="Curaba J."/>
            <person name="Simon P."/>
        </authorList>
    </citation>
    <scope>NUCLEOTIDE SEQUENCE</scope>
    <source>
        <tissue evidence="2">Leaf</tissue>
    </source>
</reference>
<accession>A0AAF0WLR9</accession>
<keyword evidence="3" id="KW-1185">Reference proteome</keyword>
<reference evidence="2" key="1">
    <citation type="journal article" date="2016" name="Nat. Genet.">
        <title>A high-quality carrot genome assembly provides new insights into carotenoid accumulation and asterid genome evolution.</title>
        <authorList>
            <person name="Iorizzo M."/>
            <person name="Ellison S."/>
            <person name="Senalik D."/>
            <person name="Zeng P."/>
            <person name="Satapoomin P."/>
            <person name="Huang J."/>
            <person name="Bowman M."/>
            <person name="Iovene M."/>
            <person name="Sanseverino W."/>
            <person name="Cavagnaro P."/>
            <person name="Yildiz M."/>
            <person name="Macko-Podgorni A."/>
            <person name="Moranska E."/>
            <person name="Grzebelus E."/>
            <person name="Grzebelus D."/>
            <person name="Ashrafi H."/>
            <person name="Zheng Z."/>
            <person name="Cheng S."/>
            <person name="Spooner D."/>
            <person name="Van Deynze A."/>
            <person name="Simon P."/>
        </authorList>
    </citation>
    <scope>NUCLEOTIDE SEQUENCE</scope>
    <source>
        <tissue evidence="2">Leaf</tissue>
    </source>
</reference>
<dbReference type="Proteomes" id="UP000077755">
    <property type="component" value="Chromosome 3"/>
</dbReference>
<evidence type="ECO:0000256" key="1">
    <source>
        <dbReference type="SAM" id="MobiDB-lite"/>
    </source>
</evidence>
<gene>
    <name evidence="2" type="ORF">DCAR_0311194</name>
</gene>
<feature type="compositionally biased region" description="Low complexity" evidence="1">
    <location>
        <begin position="151"/>
        <end position="169"/>
    </location>
</feature>
<feature type="region of interest" description="Disordered" evidence="1">
    <location>
        <begin position="131"/>
        <end position="169"/>
    </location>
</feature>
<organism evidence="2 3">
    <name type="scientific">Daucus carota subsp. sativus</name>
    <name type="common">Carrot</name>
    <dbReference type="NCBI Taxonomy" id="79200"/>
    <lineage>
        <taxon>Eukaryota</taxon>
        <taxon>Viridiplantae</taxon>
        <taxon>Streptophyta</taxon>
        <taxon>Embryophyta</taxon>
        <taxon>Tracheophyta</taxon>
        <taxon>Spermatophyta</taxon>
        <taxon>Magnoliopsida</taxon>
        <taxon>eudicotyledons</taxon>
        <taxon>Gunneridae</taxon>
        <taxon>Pentapetalae</taxon>
        <taxon>asterids</taxon>
        <taxon>campanulids</taxon>
        <taxon>Apiales</taxon>
        <taxon>Apiaceae</taxon>
        <taxon>Apioideae</taxon>
        <taxon>Scandiceae</taxon>
        <taxon>Daucinae</taxon>
        <taxon>Daucus</taxon>
        <taxon>Daucus sect. Daucus</taxon>
    </lineage>
</organism>
<dbReference type="EMBL" id="CP093345">
    <property type="protein sequence ID" value="WOG91939.1"/>
    <property type="molecule type" value="Genomic_DNA"/>
</dbReference>
<evidence type="ECO:0000313" key="3">
    <source>
        <dbReference type="Proteomes" id="UP000077755"/>
    </source>
</evidence>
<dbReference type="PANTHER" id="PTHR33257">
    <property type="entry name" value="OS05G0165500 PROTEIN"/>
    <property type="match status" value="1"/>
</dbReference>
<sequence length="199" mass="22494">MEKTDYTINRVSLIEGADEHQYHLNKIISRATSVGLSSRVYYRNSNGAVPFKWEMQPGKAKNPPRKDVIPPPSPPPAVHNRWLAKHNRLPDPQSFKESSSLSRLRFWKKRSKKIIINGRKIEERRNGNVTDGVHKYETGEFGESDGEFTGSGNDSRSSPSMSSSSSNSNSSLHLSRFATPWNVTDVLQVCHARLNIYLN</sequence>
<name>A0AAF0WLR9_DAUCS</name>
<dbReference type="PANTHER" id="PTHR33257:SF6">
    <property type="entry name" value="OXYSTEROL-BINDING 4B-LIKE PROTEIN"/>
    <property type="match status" value="1"/>
</dbReference>